<feature type="transmembrane region" description="Helical" evidence="9">
    <location>
        <begin position="150"/>
        <end position="180"/>
    </location>
</feature>
<dbReference type="Gene3D" id="1.20.120.610">
    <property type="entry name" value="lithium bound rotor ring of v- atpase"/>
    <property type="match status" value="1"/>
</dbReference>
<feature type="transmembrane region" description="Helical" evidence="9">
    <location>
        <begin position="192"/>
        <end position="218"/>
    </location>
</feature>
<keyword evidence="4 9" id="KW-0812">Transmembrane</keyword>
<name>A0A1G4IAJ0_TRYEQ</name>
<evidence type="ECO:0000256" key="1">
    <source>
        <dbReference type="ARBA" id="ARBA00004141"/>
    </source>
</evidence>
<dbReference type="CDD" id="cd18177">
    <property type="entry name" value="ATP-synt_Vo_c_ATP6F_rpt1"/>
    <property type="match status" value="1"/>
</dbReference>
<dbReference type="GO" id="GO:0016787">
    <property type="term" value="F:hydrolase activity"/>
    <property type="evidence" value="ECO:0007669"/>
    <property type="project" value="UniProtKB-KW"/>
</dbReference>
<feature type="domain" description="V-ATPase proteolipid subunit C-like" evidence="10">
    <location>
        <begin position="158"/>
        <end position="217"/>
    </location>
</feature>
<evidence type="ECO:0000256" key="5">
    <source>
        <dbReference type="ARBA" id="ARBA00022781"/>
    </source>
</evidence>
<reference evidence="11" key="1">
    <citation type="submission" date="2016-09" db="EMBL/GenBank/DDBJ databases">
        <authorList>
            <person name="Hebert L."/>
            <person name="Moumen B."/>
        </authorList>
    </citation>
    <scope>NUCLEOTIDE SEQUENCE [LARGE SCALE GENOMIC DNA]</scope>
    <source>
        <strain evidence="11">OVI</strain>
    </source>
</reference>
<proteinExistence type="inferred from homology"/>
<protein>
    <submittedName>
        <fullName evidence="11">V-type ATPase, C subunit, putative</fullName>
        <ecNumber evidence="11">3.6.3.14</ecNumber>
    </submittedName>
</protein>
<evidence type="ECO:0000256" key="6">
    <source>
        <dbReference type="ARBA" id="ARBA00022989"/>
    </source>
</evidence>
<dbReference type="AlphaFoldDB" id="A0A1G4IAJ0"/>
<evidence type="ECO:0000256" key="8">
    <source>
        <dbReference type="ARBA" id="ARBA00023136"/>
    </source>
</evidence>
<dbReference type="EMBL" id="CZPT02001101">
    <property type="protein sequence ID" value="SCU68900.1"/>
    <property type="molecule type" value="Genomic_DNA"/>
</dbReference>
<organism evidence="11 12">
    <name type="scientific">Trypanosoma equiperdum</name>
    <dbReference type="NCBI Taxonomy" id="5694"/>
    <lineage>
        <taxon>Eukaryota</taxon>
        <taxon>Discoba</taxon>
        <taxon>Euglenozoa</taxon>
        <taxon>Kinetoplastea</taxon>
        <taxon>Metakinetoplastina</taxon>
        <taxon>Trypanosomatida</taxon>
        <taxon>Trypanosomatidae</taxon>
        <taxon>Trypanosoma</taxon>
    </lineage>
</organism>
<dbReference type="PRINTS" id="PR00122">
    <property type="entry name" value="VACATPASE"/>
</dbReference>
<dbReference type="GO" id="GO:0046961">
    <property type="term" value="F:proton-transporting ATPase activity, rotational mechanism"/>
    <property type="evidence" value="ECO:0007669"/>
    <property type="project" value="InterPro"/>
</dbReference>
<dbReference type="GO" id="GO:0033179">
    <property type="term" value="C:proton-transporting V-type ATPase, V0 domain"/>
    <property type="evidence" value="ECO:0007669"/>
    <property type="project" value="InterPro"/>
</dbReference>
<feature type="transmembrane region" description="Helical" evidence="9">
    <location>
        <begin position="64"/>
        <end position="88"/>
    </location>
</feature>
<dbReference type="InterPro" id="IPR002379">
    <property type="entry name" value="ATPase_proteolipid_c-like_dom"/>
</dbReference>
<dbReference type="InterPro" id="IPR035921">
    <property type="entry name" value="F/V-ATP_Csub_sf"/>
</dbReference>
<dbReference type="PANTHER" id="PTHR10263">
    <property type="entry name" value="V-TYPE PROTON ATPASE PROTEOLIPID SUBUNIT"/>
    <property type="match status" value="1"/>
</dbReference>
<feature type="transmembrane region" description="Helical" evidence="9">
    <location>
        <begin position="109"/>
        <end position="130"/>
    </location>
</feature>
<evidence type="ECO:0000313" key="11">
    <source>
        <dbReference type="EMBL" id="SCU68900.1"/>
    </source>
</evidence>
<dbReference type="RefSeq" id="XP_067079965.1">
    <property type="nucleotide sequence ID" value="XM_067223864.1"/>
</dbReference>
<dbReference type="Pfam" id="PF00137">
    <property type="entry name" value="ATP-synt_C"/>
    <property type="match status" value="2"/>
</dbReference>
<dbReference type="FunFam" id="1.20.120.610:FF:000002">
    <property type="entry name" value="V-type proton ATPase proteolipid subunit"/>
    <property type="match status" value="1"/>
</dbReference>
<comment type="subcellular location">
    <subcellularLocation>
        <location evidence="1">Membrane</location>
        <topology evidence="1">Multi-pass membrane protein</topology>
    </subcellularLocation>
</comment>
<evidence type="ECO:0000256" key="2">
    <source>
        <dbReference type="ARBA" id="ARBA00007296"/>
    </source>
</evidence>
<evidence type="ECO:0000259" key="10">
    <source>
        <dbReference type="Pfam" id="PF00137"/>
    </source>
</evidence>
<dbReference type="VEuPathDB" id="TriTrypDB:TEOVI_000503900"/>
<dbReference type="EC" id="3.6.3.14" evidence="11"/>
<keyword evidence="6 9" id="KW-1133">Transmembrane helix</keyword>
<keyword evidence="8 9" id="KW-0472">Membrane</keyword>
<keyword evidence="7 9" id="KW-0406">Ion transport</keyword>
<sequence length="224" mass="23045">MAVESDVLPPLTRLPPDEALSFIWKITRSILILVFVIFAVIPALCGTVYPPFSALWDVIAAISPYTWGSVGIGIGISLSIGGAAWGILTTASSLSGAAIRAPQIRSKNLISIIFCEAVAIYGVILSIIMMGKMEADGKAVDSSGIFTYRAAAAGFTLFAAGLAVGLGNMCCGIAVGVVGSSCAIADAHSSSLFVKILVIEIFASALGIFSVIVGILMAQKAVMV</sequence>
<dbReference type="SUPFAM" id="SSF81333">
    <property type="entry name" value="F1F0 ATP synthase subunit C"/>
    <property type="match status" value="2"/>
</dbReference>
<keyword evidence="12" id="KW-1185">Reference proteome</keyword>
<feature type="domain" description="V-ATPase proteolipid subunit C-like" evidence="10">
    <location>
        <begin position="71"/>
        <end position="129"/>
    </location>
</feature>
<evidence type="ECO:0000256" key="9">
    <source>
        <dbReference type="RuleBase" id="RU363060"/>
    </source>
</evidence>
<comment type="caution">
    <text evidence="9">Lacks conserved residue(s) required for the propagation of feature annotation.</text>
</comment>
<feature type="transmembrane region" description="Helical" evidence="9">
    <location>
        <begin position="30"/>
        <end position="52"/>
    </location>
</feature>
<evidence type="ECO:0000256" key="3">
    <source>
        <dbReference type="ARBA" id="ARBA00022448"/>
    </source>
</evidence>
<dbReference type="GeneID" id="92378979"/>
<accession>A0A1G4IAJ0</accession>
<comment type="caution">
    <text evidence="11">The sequence shown here is derived from an EMBL/GenBank/DDBJ whole genome shotgun (WGS) entry which is preliminary data.</text>
</comment>
<dbReference type="InterPro" id="IPR000245">
    <property type="entry name" value="ATPase_proteolipid_csu"/>
</dbReference>
<keyword evidence="3 9" id="KW-0813">Transport</keyword>
<gene>
    <name evidence="11" type="ORF">TEOVI_000503900</name>
</gene>
<dbReference type="CDD" id="cd18178">
    <property type="entry name" value="ATP-synt_Vo_c_ATP6F_rpt2"/>
    <property type="match status" value="1"/>
</dbReference>
<keyword evidence="11" id="KW-0378">Hydrolase</keyword>
<evidence type="ECO:0000256" key="7">
    <source>
        <dbReference type="ARBA" id="ARBA00023065"/>
    </source>
</evidence>
<keyword evidence="5" id="KW-0375">Hydrogen ion transport</keyword>
<evidence type="ECO:0000256" key="4">
    <source>
        <dbReference type="ARBA" id="ARBA00022692"/>
    </source>
</evidence>
<evidence type="ECO:0000313" key="12">
    <source>
        <dbReference type="Proteomes" id="UP000195570"/>
    </source>
</evidence>
<dbReference type="Proteomes" id="UP000195570">
    <property type="component" value="Unassembled WGS sequence"/>
</dbReference>
<comment type="similarity">
    <text evidence="2 9">Belongs to the V-ATPase proteolipid subunit family.</text>
</comment>